<organism evidence="2 4">
    <name type="scientific">Cricetulus griseus</name>
    <name type="common">Chinese hamster</name>
    <name type="synonym">Cricetulus barabensis griseus</name>
    <dbReference type="NCBI Taxonomy" id="10029"/>
    <lineage>
        <taxon>Eukaryota</taxon>
        <taxon>Metazoa</taxon>
        <taxon>Chordata</taxon>
        <taxon>Craniata</taxon>
        <taxon>Vertebrata</taxon>
        <taxon>Euteleostomi</taxon>
        <taxon>Mammalia</taxon>
        <taxon>Eutheria</taxon>
        <taxon>Euarchontoglires</taxon>
        <taxon>Glires</taxon>
        <taxon>Rodentia</taxon>
        <taxon>Myomorpha</taxon>
        <taxon>Muroidea</taxon>
        <taxon>Cricetidae</taxon>
        <taxon>Cricetinae</taxon>
        <taxon>Cricetulus</taxon>
    </lineage>
</organism>
<evidence type="ECO:0000313" key="5">
    <source>
        <dbReference type="Proteomes" id="UP001108280"/>
    </source>
</evidence>
<dbReference type="PANTHER" id="PTHR28653:SF1">
    <property type="entry name" value="ATPASE SWSAP1"/>
    <property type="match status" value="1"/>
</dbReference>
<reference evidence="5" key="3">
    <citation type="journal article" date="2018" name="Biotechnol. Bioeng.">
        <title>A reference genome of the Chinese hamster based on a hybrid assembly strategy.</title>
        <authorList>
            <person name="Rupp O."/>
            <person name="MacDonald M.L."/>
            <person name="Li S."/>
            <person name="Dhiman H."/>
            <person name="Polson S."/>
            <person name="Griep S."/>
            <person name="Heffner K."/>
            <person name="Hernandez I."/>
            <person name="Brinkrolf K."/>
            <person name="Jadhav V."/>
            <person name="Samoudi M."/>
            <person name="Hao H."/>
            <person name="Kingham B."/>
            <person name="Goesmann A."/>
            <person name="Betenbaugh M.J."/>
            <person name="Lewis N.E."/>
            <person name="Borth N."/>
            <person name="Lee K.H."/>
        </authorList>
    </citation>
    <scope>NUCLEOTIDE SEQUENCE [LARGE SCALE GENOMIC DNA]</scope>
    <source>
        <strain evidence="5">17A/GY</strain>
    </source>
</reference>
<evidence type="ECO:0000256" key="1">
    <source>
        <dbReference type="SAM" id="MobiDB-lite"/>
    </source>
</evidence>
<dbReference type="Proteomes" id="UP000001075">
    <property type="component" value="Unassembled WGS sequence"/>
</dbReference>
<dbReference type="GO" id="GO:0000724">
    <property type="term" value="P:double-strand break repair via homologous recombination"/>
    <property type="evidence" value="ECO:0007669"/>
    <property type="project" value="TreeGrafter"/>
</dbReference>
<dbReference type="GeneTree" id="ENSGT00390000007170"/>
<evidence type="ECO:0000313" key="4">
    <source>
        <dbReference type="Proteomes" id="UP000001075"/>
    </source>
</evidence>
<dbReference type="STRING" id="10029.G3H6A0"/>
<protein>
    <submittedName>
        <fullName evidence="6">ATPase SWSAP1</fullName>
    </submittedName>
    <submittedName>
        <fullName evidence="3">SWIM type zinc finger 7 associated protein 1</fullName>
    </submittedName>
    <submittedName>
        <fullName evidence="2">Uncharacterized protein C19orf39-like</fullName>
    </submittedName>
</protein>
<dbReference type="OrthoDB" id="67296at2759"/>
<dbReference type="PANTHER" id="PTHR28653">
    <property type="match status" value="1"/>
</dbReference>
<name>G3H6A0_CRIGR</name>
<keyword evidence="5" id="KW-1185">Reference proteome</keyword>
<feature type="compositionally biased region" description="Low complexity" evidence="1">
    <location>
        <begin position="14"/>
        <end position="28"/>
    </location>
</feature>
<reference evidence="5" key="4">
    <citation type="journal article" date="2020" name="Biotechnol. Bioeng.">
        <title>Chromosome-scale scaffolds for the Chinese hamster reference genome assembly to facilitate the study of the CHO epigenome.</title>
        <authorList>
            <person name="Hilliard W."/>
            <person name="MacDonald M."/>
            <person name="Lee K.H."/>
        </authorList>
    </citation>
    <scope>NUCLEOTIDE SEQUENCE [LARGE SCALE GENOMIC DNA]</scope>
    <source>
        <strain evidence="5">17A/GY</strain>
    </source>
</reference>
<reference evidence="6" key="5">
    <citation type="submission" date="2025-04" db="UniProtKB">
        <authorList>
            <consortium name="RefSeq"/>
        </authorList>
    </citation>
    <scope>IDENTIFICATION</scope>
    <source>
        <strain evidence="6">17A/GY</strain>
        <tissue evidence="6">Liver</tissue>
    </source>
</reference>
<proteinExistence type="predicted"/>
<dbReference type="Ensembl" id="ENSCGRT00001003895.1">
    <property type="protein sequence ID" value="ENSCGRP00001002824.1"/>
    <property type="gene ID" value="ENSCGRG00001003241.1"/>
</dbReference>
<reference evidence="4" key="1">
    <citation type="journal article" date="2011" name="Nat. Biotechnol.">
        <title>The genomic sequence of the Chinese hamster ovary (CHO)-K1 cell line.</title>
        <authorList>
            <person name="Xu X."/>
            <person name="Nagarajan H."/>
            <person name="Lewis N.E."/>
            <person name="Pan S."/>
            <person name="Cai Z."/>
            <person name="Liu X."/>
            <person name="Chen W."/>
            <person name="Xie M."/>
            <person name="Wang W."/>
            <person name="Hammond S."/>
            <person name="Andersen M.R."/>
            <person name="Neff N."/>
            <person name="Passarelli B."/>
            <person name="Koh W."/>
            <person name="Fan H.C."/>
            <person name="Wang J."/>
            <person name="Gui Y."/>
            <person name="Lee K.H."/>
            <person name="Betenbaugh M.J."/>
            <person name="Quake S.R."/>
            <person name="Famili I."/>
            <person name="Palsson B.O."/>
            <person name="Wang J."/>
        </authorList>
    </citation>
    <scope>NUCLEOTIDE SEQUENCE [LARGE SCALE GENOMIC DNA]</scope>
    <source>
        <strain evidence="4">CHO K1 cell line</strain>
    </source>
</reference>
<evidence type="ECO:0000313" key="2">
    <source>
        <dbReference type="EMBL" id="EGV96171.1"/>
    </source>
</evidence>
<evidence type="ECO:0000313" key="3">
    <source>
        <dbReference type="Ensembl" id="ENSCGRP00001002824.1"/>
    </source>
</evidence>
<gene>
    <name evidence="3 6" type="primary">Swsap1</name>
    <name evidence="2" type="ORF">I79_005854</name>
</gene>
<dbReference type="GeneID" id="100754673"/>
<dbReference type="OMA" id="EMTITPW"/>
<accession>G3H6A0</accession>
<dbReference type="KEGG" id="cge:100754673"/>
<dbReference type="GO" id="GO:0003697">
    <property type="term" value="F:single-stranded DNA binding"/>
    <property type="evidence" value="ECO:0007669"/>
    <property type="project" value="TreeGrafter"/>
</dbReference>
<evidence type="ECO:0000313" key="6">
    <source>
        <dbReference type="RefSeq" id="XP_027267389.1"/>
    </source>
</evidence>
<dbReference type="RefSeq" id="XP_003499765.1">
    <property type="nucleotide sequence ID" value="XM_003499717.5"/>
</dbReference>
<feature type="region of interest" description="Disordered" evidence="1">
    <location>
        <begin position="9"/>
        <end position="28"/>
    </location>
</feature>
<dbReference type="EMBL" id="JH000173">
    <property type="protein sequence ID" value="EGV96171.1"/>
    <property type="molecule type" value="Genomic_DNA"/>
</dbReference>
<dbReference type="GO" id="GO:0097196">
    <property type="term" value="C:Shu complex"/>
    <property type="evidence" value="ECO:0007669"/>
    <property type="project" value="TreeGrafter"/>
</dbReference>
<sequence length="281" mass="30294">MAEALRRVLNEGRAAGPGEEGAPGPPLLLLGAPRSAQTSLLFAAALEAAGEGRGPVLFMTRRPLQSLPLNTPAARNPWRLQKVRFQYPSSVPELLQLLASAHETPGPAPSLLLLDGLEEYLAEDSGVQEAAYLAALLLDTAAYFSHRLGANGSCGLVVALETQKEEDNDAPHLTLLQRYFPALCWLQPDALDLGQHHCLRASLELGKLSPRTEWSVTFLPSGEMKIIPWPTQASKPSPDKKCSSAESQSLTLECGNLSDPQFPLDRILPSGTGSESKTWKM</sequence>
<reference evidence="2" key="2">
    <citation type="submission" date="2011-08" db="EMBL/GenBank/DDBJ databases">
        <title>The genomic sequence of the Chinese hamster ovary CHO-K1 cell line.</title>
        <authorList>
            <person name="Xu X."/>
            <person name="Nagarajan H."/>
            <person name="Lewis N.E."/>
            <person name="Pan S."/>
            <person name="Cai Z."/>
            <person name="Liu X."/>
            <person name="Chen W."/>
            <person name="Xie M."/>
            <person name="Wang W."/>
            <person name="Hammond S."/>
            <person name="Andersen M.R."/>
            <person name="Neff N."/>
            <person name="Passarelli B."/>
            <person name="Koh W."/>
            <person name="Fan C.H."/>
            <person name="Wang J."/>
            <person name="Gui Y."/>
            <person name="Lee K.H."/>
            <person name="Betenbaugh M.J."/>
            <person name="Quake S.R."/>
            <person name="Famili I."/>
            <person name="Palsson B.O."/>
            <person name="Wang J."/>
        </authorList>
    </citation>
    <scope>NUCLEOTIDE SEQUENCE</scope>
</reference>
<dbReference type="Proteomes" id="UP001108280">
    <property type="component" value="Chromosome 4"/>
</dbReference>
<dbReference type="AlphaFoldDB" id="G3H6A0"/>
<dbReference type="PaxDb" id="10029-XP_007629762.1"/>
<dbReference type="Proteomes" id="UP000694386">
    <property type="component" value="Unplaced"/>
</dbReference>
<reference evidence="3" key="6">
    <citation type="submission" date="2025-05" db="UniProtKB">
        <authorList>
            <consortium name="Ensembl"/>
        </authorList>
    </citation>
    <scope>IDENTIFICATION</scope>
</reference>
<dbReference type="RefSeq" id="XP_027267389.1">
    <property type="nucleotide sequence ID" value="XM_027411588.2"/>
</dbReference>
<dbReference type="eggNOG" id="ENOG502S62D">
    <property type="taxonomic scope" value="Eukaryota"/>
</dbReference>
<dbReference type="CTD" id="126074"/>